<dbReference type="RefSeq" id="WP_203223574.1">
    <property type="nucleotide sequence ID" value="NZ_JAETXL010000009.1"/>
</dbReference>
<name>A0ABS1UWH3_9ACTN</name>
<evidence type="ECO:0000313" key="2">
    <source>
        <dbReference type="Proteomes" id="UP000661193"/>
    </source>
</evidence>
<gene>
    <name evidence="1" type="ORF">JMF97_24065</name>
</gene>
<evidence type="ECO:0000313" key="1">
    <source>
        <dbReference type="EMBL" id="MBL6279235.1"/>
    </source>
</evidence>
<reference evidence="1 2" key="1">
    <citation type="submission" date="2021-01" db="EMBL/GenBank/DDBJ databases">
        <title>Genome sequencing of Micromonospora fiedleri MG-37.</title>
        <authorList>
            <person name="Moreland P.E.J."/>
            <person name="Stach J.E.M."/>
        </authorList>
    </citation>
    <scope>NUCLEOTIDE SEQUENCE [LARGE SCALE GENOMIC DNA]</scope>
    <source>
        <strain evidence="1 2">MG-37</strain>
    </source>
</reference>
<accession>A0ABS1UWH3</accession>
<dbReference type="Gene3D" id="3.30.1460.10">
    <property type="match status" value="1"/>
</dbReference>
<dbReference type="EMBL" id="JAETXL010000009">
    <property type="protein sequence ID" value="MBL6279235.1"/>
    <property type="molecule type" value="Genomic_DNA"/>
</dbReference>
<keyword evidence="2" id="KW-1185">Reference proteome</keyword>
<comment type="caution">
    <text evidence="1">The sequence shown here is derived from an EMBL/GenBank/DDBJ whole genome shotgun (WGS) entry which is preliminary data.</text>
</comment>
<proteinExistence type="predicted"/>
<protein>
    <submittedName>
        <fullName evidence="1">Uncharacterized protein</fullName>
    </submittedName>
</protein>
<organism evidence="1 2">
    <name type="scientific">Micromonospora fiedleri</name>
    <dbReference type="NCBI Taxonomy" id="1157498"/>
    <lineage>
        <taxon>Bacteria</taxon>
        <taxon>Bacillati</taxon>
        <taxon>Actinomycetota</taxon>
        <taxon>Actinomycetes</taxon>
        <taxon>Micromonosporales</taxon>
        <taxon>Micromonosporaceae</taxon>
        <taxon>Micromonospora</taxon>
    </lineage>
</organism>
<sequence length="129" mass="15071">MPTWYELCEHARTKYKLDDLEDDWFSLVWTYESGRTQRITVSRYEAYEREWIEFRSYVCEGKDMKPRVALRKNDDFDLGALALDDEGDYALIYNALLATLDPDEFAIPLEAIAATADELEHQLTAGDEF</sequence>
<dbReference type="SUPFAM" id="SSF69635">
    <property type="entry name" value="Type III secretory system chaperone-like"/>
    <property type="match status" value="1"/>
</dbReference>
<dbReference type="Proteomes" id="UP000661193">
    <property type="component" value="Unassembled WGS sequence"/>
</dbReference>